<reference evidence="9" key="1">
    <citation type="submission" date="2015-07" db="EMBL/GenBank/DDBJ databases">
        <title>Transcriptome Assembly of Anthurium amnicola.</title>
        <authorList>
            <person name="Suzuki J."/>
        </authorList>
    </citation>
    <scope>NUCLEOTIDE SEQUENCE</scope>
</reference>
<accession>A0A1D1YPN3</accession>
<gene>
    <name evidence="9" type="primary">At5g49770_25</name>
    <name evidence="9" type="ORF">g.126928</name>
</gene>
<sequence length="168" mass="18213">MESELSGGQLPSCSKVLSMRTGFRFRRRMGSWCCTCLLMVFFHFPVILALTNSDDAVALTSLGYNWKNKPFNWIGSDPCGSQWVGISCMNSSVVSITLSSMGLKGTITGDIQYLTALQTLDLSYNVGLTGNLPASIGNLRNLTNLILVGCSFSGEIPDLGALQRLVFL</sequence>
<evidence type="ECO:0000256" key="3">
    <source>
        <dbReference type="ARBA" id="ARBA00022692"/>
    </source>
</evidence>
<evidence type="ECO:0000256" key="5">
    <source>
        <dbReference type="ARBA" id="ARBA00022737"/>
    </source>
</evidence>
<dbReference type="Pfam" id="PF00560">
    <property type="entry name" value="LRR_1"/>
    <property type="match status" value="1"/>
</dbReference>
<evidence type="ECO:0000256" key="7">
    <source>
        <dbReference type="ARBA" id="ARBA00023136"/>
    </source>
</evidence>
<name>A0A1D1YPN3_9ARAE</name>
<organism evidence="9">
    <name type="scientific">Anthurium amnicola</name>
    <dbReference type="NCBI Taxonomy" id="1678845"/>
    <lineage>
        <taxon>Eukaryota</taxon>
        <taxon>Viridiplantae</taxon>
        <taxon>Streptophyta</taxon>
        <taxon>Embryophyta</taxon>
        <taxon>Tracheophyta</taxon>
        <taxon>Spermatophyta</taxon>
        <taxon>Magnoliopsida</taxon>
        <taxon>Liliopsida</taxon>
        <taxon>Araceae</taxon>
        <taxon>Pothoideae</taxon>
        <taxon>Potheae</taxon>
        <taxon>Anthurium</taxon>
    </lineage>
</organism>
<dbReference type="InterPro" id="IPR032675">
    <property type="entry name" value="LRR_dom_sf"/>
</dbReference>
<comment type="subcellular location">
    <subcellularLocation>
        <location evidence="1">Membrane</location>
        <topology evidence="1">Single-pass membrane protein</topology>
    </subcellularLocation>
</comment>
<dbReference type="FunFam" id="3.80.10.10:FF:000129">
    <property type="entry name" value="Leucine-rich repeat receptor-like kinase"/>
    <property type="match status" value="1"/>
</dbReference>
<keyword evidence="4" id="KW-0732">Signal</keyword>
<evidence type="ECO:0000313" key="9">
    <source>
        <dbReference type="EMBL" id="JAT56583.1"/>
    </source>
</evidence>
<dbReference type="InterPro" id="IPR050994">
    <property type="entry name" value="At_inactive_RLKs"/>
</dbReference>
<dbReference type="InterPro" id="IPR001611">
    <property type="entry name" value="Leu-rich_rpt"/>
</dbReference>
<evidence type="ECO:0000256" key="1">
    <source>
        <dbReference type="ARBA" id="ARBA00004167"/>
    </source>
</evidence>
<keyword evidence="3 8" id="KW-0812">Transmembrane</keyword>
<evidence type="ECO:0000256" key="8">
    <source>
        <dbReference type="SAM" id="Phobius"/>
    </source>
</evidence>
<dbReference type="PANTHER" id="PTHR48010:SF5">
    <property type="entry name" value="PROTEIN TOO MANY MOUTHS"/>
    <property type="match status" value="1"/>
</dbReference>
<dbReference type="GO" id="GO:0016020">
    <property type="term" value="C:membrane"/>
    <property type="evidence" value="ECO:0007669"/>
    <property type="project" value="UniProtKB-SubCell"/>
</dbReference>
<dbReference type="GO" id="GO:0016301">
    <property type="term" value="F:kinase activity"/>
    <property type="evidence" value="ECO:0007669"/>
    <property type="project" value="UniProtKB-KW"/>
</dbReference>
<dbReference type="SUPFAM" id="SSF52058">
    <property type="entry name" value="L domain-like"/>
    <property type="match status" value="1"/>
</dbReference>
<dbReference type="Gene3D" id="3.80.10.10">
    <property type="entry name" value="Ribonuclease Inhibitor"/>
    <property type="match status" value="1"/>
</dbReference>
<evidence type="ECO:0000256" key="4">
    <source>
        <dbReference type="ARBA" id="ARBA00022729"/>
    </source>
</evidence>
<keyword evidence="5" id="KW-0677">Repeat</keyword>
<feature type="transmembrane region" description="Helical" evidence="8">
    <location>
        <begin position="29"/>
        <end position="50"/>
    </location>
</feature>
<keyword evidence="6 8" id="KW-1133">Transmembrane helix</keyword>
<evidence type="ECO:0000256" key="6">
    <source>
        <dbReference type="ARBA" id="ARBA00022989"/>
    </source>
</evidence>
<dbReference type="PANTHER" id="PTHR48010">
    <property type="entry name" value="OS05G0588300 PROTEIN"/>
    <property type="match status" value="1"/>
</dbReference>
<keyword evidence="7 8" id="KW-0472">Membrane</keyword>
<protein>
    <submittedName>
        <fullName evidence="9">Putative leucine-rich repeat receptor-like protein kinase At5g49770</fullName>
    </submittedName>
</protein>
<keyword evidence="9" id="KW-0675">Receptor</keyword>
<proteinExistence type="predicted"/>
<evidence type="ECO:0000256" key="2">
    <source>
        <dbReference type="ARBA" id="ARBA00022614"/>
    </source>
</evidence>
<dbReference type="AlphaFoldDB" id="A0A1D1YPN3"/>
<keyword evidence="9" id="KW-0808">Transferase</keyword>
<keyword evidence="2" id="KW-0433">Leucine-rich repeat</keyword>
<keyword evidence="9" id="KW-0418">Kinase</keyword>
<dbReference type="EMBL" id="GDJX01011353">
    <property type="protein sequence ID" value="JAT56583.1"/>
    <property type="molecule type" value="Transcribed_RNA"/>
</dbReference>